<dbReference type="SUPFAM" id="SSF52540">
    <property type="entry name" value="P-loop containing nucleoside triphosphate hydrolases"/>
    <property type="match status" value="1"/>
</dbReference>
<accession>A0A6C0C042</accession>
<dbReference type="EMBL" id="MN739289">
    <property type="protein sequence ID" value="QHS97134.1"/>
    <property type="molecule type" value="Genomic_DNA"/>
</dbReference>
<reference evidence="1" key="1">
    <citation type="journal article" date="2020" name="Nature">
        <title>Giant virus diversity and host interactions through global metagenomics.</title>
        <authorList>
            <person name="Schulz F."/>
            <person name="Roux S."/>
            <person name="Paez-Espino D."/>
            <person name="Jungbluth S."/>
            <person name="Walsh D.A."/>
            <person name="Denef V.J."/>
            <person name="McMahon K.D."/>
            <person name="Konstantinidis K.T."/>
            <person name="Eloe-Fadrosh E.A."/>
            <person name="Kyrpides N.C."/>
            <person name="Woyke T."/>
        </authorList>
    </citation>
    <scope>NUCLEOTIDE SEQUENCE</scope>
    <source>
        <strain evidence="1">GVMAG-M-3300020166-5</strain>
    </source>
</reference>
<sequence>MGINTYPRYNVIMDLTQTKLTRSEWNSIEIPTSKKELDIIQMICKGYGNVNITQNNTQSLLHYLKITPSDVIHDYVFCTYLQKTLQDLDKKHQIQYKTEKYKKNKMKKADIIRFTNTDKQLPAHKKSIFEFVIIEHLTKMLTEYNKDRIMWHQYYYTIYTLMSYNIVDVNPLFSRKIQEILVRMKDEISTSELVKMGHTLIEKNPDLLKYADIQLYNHQKELFTICKQKGPKLISYIAPTGTGKTMSPLGLSENHKVIFVCAARHVGLALAKAAISNEKKVAFAFGCNTADDIRLHYFAATDYVRHRRSGMIAKVDNSVGDKVEIMICDIKSYLCAMYYMMAFNKKEEIIMYWDEPTISMDYAEHEIHPIIHNNWKENLIPNIVLSSATLPHPDEMQDTLADFHSRFTGADTHSIVSFDCKKTIPIINKAGFVEMPHYICKTYEDLCDVVAHCERNKTLLRYIDLDEAIKVIMFMNEYDYITKPQLTIERYFPDIEMVNMSNIKQYYLKLLKNIHPASWRDLSEELDAERSVRYDSSVYVVTQDSRTLTDGPTIFLADDVNKVANFCIHCANIPDRVEKDIMGVIEFNNSLNGKIGNMQRSLEDGTRKDEEKDKKMAEGRVAPAMKQLMNKIKELQTCVKNVELNPLFIPNKIEHLERYTRLKCKNYGAPFTCDITEEVVEKIMLINDVDTKWKLLLLMGIGVFATHNSADYMEIMKELAQKQKLFMIIASSDFIYGTNYQFCHSYIGKDLGYMSQEKCIQAMGRVGRTNLQHDYTIRFRDDSLIYNLFHNEENKPEVRNMNTLLNS</sequence>
<dbReference type="Gene3D" id="3.40.50.300">
    <property type="entry name" value="P-loop containing nucleotide triphosphate hydrolases"/>
    <property type="match status" value="1"/>
</dbReference>
<dbReference type="AlphaFoldDB" id="A0A6C0C042"/>
<protein>
    <submittedName>
        <fullName evidence="1">Uncharacterized protein</fullName>
    </submittedName>
</protein>
<proteinExistence type="predicted"/>
<dbReference type="InterPro" id="IPR027417">
    <property type="entry name" value="P-loop_NTPase"/>
</dbReference>
<evidence type="ECO:0000313" key="1">
    <source>
        <dbReference type="EMBL" id="QHS97134.1"/>
    </source>
</evidence>
<name>A0A6C0C042_9ZZZZ</name>
<organism evidence="1">
    <name type="scientific">viral metagenome</name>
    <dbReference type="NCBI Taxonomy" id="1070528"/>
    <lineage>
        <taxon>unclassified sequences</taxon>
        <taxon>metagenomes</taxon>
        <taxon>organismal metagenomes</taxon>
    </lineage>
</organism>